<accession>A0A151K051</accession>
<proteinExistence type="predicted"/>
<organism evidence="1 2">
    <name type="scientific">Trachymyrmex septentrionalis</name>
    <dbReference type="NCBI Taxonomy" id="34720"/>
    <lineage>
        <taxon>Eukaryota</taxon>
        <taxon>Metazoa</taxon>
        <taxon>Ecdysozoa</taxon>
        <taxon>Arthropoda</taxon>
        <taxon>Hexapoda</taxon>
        <taxon>Insecta</taxon>
        <taxon>Pterygota</taxon>
        <taxon>Neoptera</taxon>
        <taxon>Endopterygota</taxon>
        <taxon>Hymenoptera</taxon>
        <taxon>Apocrita</taxon>
        <taxon>Aculeata</taxon>
        <taxon>Formicoidea</taxon>
        <taxon>Formicidae</taxon>
        <taxon>Myrmicinae</taxon>
        <taxon>Trachymyrmex</taxon>
    </lineage>
</organism>
<sequence>MTTIDSYRSICNRFNIDKATALRAVRRVTRILIIEAPQFISWLSYKEAQIIMRKFEEARGFLNTIGAINGTHIRIEASKENPVTVYDHRALITHYYVGHPGSVHDSEVTAFLNNKEKFPYSSHLIGDAAYESHEHLLVLFKNYGHLIDTQKHYNFLLKGPMRSWMHCLPIVRMDLILEYIVACCITHNICILRQDELTIILLTPEEITTQDKSKIRCNWYL</sequence>
<gene>
    <name evidence="1" type="ORF">ALC56_02891</name>
</gene>
<evidence type="ECO:0000313" key="1">
    <source>
        <dbReference type="EMBL" id="KYN42691.1"/>
    </source>
</evidence>
<keyword evidence="2" id="KW-1185">Reference proteome</keyword>
<dbReference type="EMBL" id="KQ981329">
    <property type="protein sequence ID" value="KYN42691.1"/>
    <property type="molecule type" value="Genomic_DNA"/>
</dbReference>
<evidence type="ECO:0008006" key="3">
    <source>
        <dbReference type="Google" id="ProtNLM"/>
    </source>
</evidence>
<name>A0A151K051_9HYME</name>
<dbReference type="STRING" id="34720.A0A151K051"/>
<dbReference type="AlphaFoldDB" id="A0A151K051"/>
<dbReference type="Proteomes" id="UP000078541">
    <property type="component" value="Unassembled WGS sequence"/>
</dbReference>
<protein>
    <recommendedName>
        <fullName evidence="3">Nuclease HARBI1</fullName>
    </recommendedName>
</protein>
<reference evidence="1 2" key="1">
    <citation type="submission" date="2016-03" db="EMBL/GenBank/DDBJ databases">
        <title>Trachymyrmex septentrionalis WGS genome.</title>
        <authorList>
            <person name="Nygaard S."/>
            <person name="Hu H."/>
            <person name="Boomsma J."/>
            <person name="Zhang G."/>
        </authorList>
    </citation>
    <scope>NUCLEOTIDE SEQUENCE [LARGE SCALE GENOMIC DNA]</scope>
    <source>
        <strain evidence="1">Tsep2-gDNA-1</strain>
        <tissue evidence="1">Whole body</tissue>
    </source>
</reference>
<evidence type="ECO:0000313" key="2">
    <source>
        <dbReference type="Proteomes" id="UP000078541"/>
    </source>
</evidence>